<dbReference type="EMBL" id="LR699119">
    <property type="protein sequence ID" value="VVC75442.1"/>
    <property type="molecule type" value="Genomic_DNA"/>
</dbReference>
<proteinExistence type="predicted"/>
<keyword evidence="3" id="KW-1185">Reference proteome</keyword>
<evidence type="ECO:0000313" key="3">
    <source>
        <dbReference type="Proteomes" id="UP000324194"/>
    </source>
</evidence>
<dbReference type="RefSeq" id="WP_148338749.1">
    <property type="nucleotide sequence ID" value="NZ_LR699119.1"/>
</dbReference>
<gene>
    <name evidence="2" type="ORF">AQUSIP_07320</name>
</gene>
<sequence>MKGHLLKIALSLGAAASLCAAGAAQAGMCCYGGSQYYDTVTGVNVYVGSGMSYYGSYYNSACGNQCTMVPAHKYNGYYYPAQKVCYKGGYYNSTILCGWVKGYWKHKTKIPGHDVCWRY</sequence>
<dbReference type="KEGG" id="asip:AQUSIP_07320"/>
<keyword evidence="1" id="KW-0732">Signal</keyword>
<reference evidence="2 3" key="1">
    <citation type="submission" date="2019-08" db="EMBL/GenBank/DDBJ databases">
        <authorList>
            <person name="Guy L."/>
        </authorList>
    </citation>
    <scope>NUCLEOTIDE SEQUENCE [LARGE SCALE GENOMIC DNA]</scope>
    <source>
        <strain evidence="2 3">SGT-108</strain>
    </source>
</reference>
<dbReference type="AlphaFoldDB" id="A0A5E4PFY2"/>
<protein>
    <submittedName>
        <fullName evidence="2">Uncharacterized protein</fullName>
    </submittedName>
</protein>
<dbReference type="Proteomes" id="UP000324194">
    <property type="component" value="Chromosome 1"/>
</dbReference>
<feature type="signal peptide" evidence="1">
    <location>
        <begin position="1"/>
        <end position="26"/>
    </location>
</feature>
<evidence type="ECO:0000256" key="1">
    <source>
        <dbReference type="SAM" id="SignalP"/>
    </source>
</evidence>
<accession>A0A5E4PFY2</accession>
<organism evidence="2 3">
    <name type="scientific">Aquicella siphonis</name>
    <dbReference type="NCBI Taxonomy" id="254247"/>
    <lineage>
        <taxon>Bacteria</taxon>
        <taxon>Pseudomonadati</taxon>
        <taxon>Pseudomonadota</taxon>
        <taxon>Gammaproteobacteria</taxon>
        <taxon>Legionellales</taxon>
        <taxon>Coxiellaceae</taxon>
        <taxon>Aquicella</taxon>
    </lineage>
</organism>
<evidence type="ECO:0000313" key="2">
    <source>
        <dbReference type="EMBL" id="VVC75442.1"/>
    </source>
</evidence>
<feature type="chain" id="PRO_5022954342" evidence="1">
    <location>
        <begin position="27"/>
        <end position="119"/>
    </location>
</feature>
<name>A0A5E4PFY2_9COXI</name>